<dbReference type="Gene3D" id="3.60.15.10">
    <property type="entry name" value="Ribonuclease Z/Hydroxyacylglutathione hydrolase-like"/>
    <property type="match status" value="1"/>
</dbReference>
<sequence length="363" mass="38404">MILKTPTSRCFLSGCANWPLFLVLLCCRPTIVNANDDGWFETVSFAVPEGAPWTSLTRTRERYTTEANDGHEANFWLIQGSQAAVLIDTGFGLENLAQHLMDGGYWNASTTPLVVVASHEHFDHAAGMSVFPAATSSDVVLAAGSGDANAITESITARTADILVQEMAFYPDEYFSEAPPSVTDFAARLSDFQTQANIDRELVEGDTIELGDGAVLTIMALPGHTPGSIALYDGPSQTIFTGDTLYAGYLIDNAVDSNVDDYATSMDRLAALSVKQAYPGHGEALSGEQYLAVIDCYNGGEEDCSYVVEEIPGTVKPLSRSSSSSSTSESVPPDGNITTTAPTTTTDGGDSDTVPSGSSASSR</sequence>
<name>A0A9N8DTH9_9STRA</name>
<dbReference type="OrthoDB" id="17458at2759"/>
<dbReference type="EMBL" id="CAICTM010000265">
    <property type="protein sequence ID" value="CAB9506420.1"/>
    <property type="molecule type" value="Genomic_DNA"/>
</dbReference>
<dbReference type="AlphaFoldDB" id="A0A9N8DTH9"/>
<dbReference type="InterPro" id="IPR001279">
    <property type="entry name" value="Metallo-B-lactamas"/>
</dbReference>
<dbReference type="InterPro" id="IPR050855">
    <property type="entry name" value="NDM-1-like"/>
</dbReference>
<dbReference type="Proteomes" id="UP001153069">
    <property type="component" value="Unassembled WGS sequence"/>
</dbReference>
<proteinExistence type="predicted"/>
<dbReference type="PANTHER" id="PTHR42951:SF4">
    <property type="entry name" value="ACYL-COENZYME A THIOESTERASE MBLAC2"/>
    <property type="match status" value="1"/>
</dbReference>
<keyword evidence="2" id="KW-0732">Signal</keyword>
<evidence type="ECO:0000256" key="2">
    <source>
        <dbReference type="SAM" id="SignalP"/>
    </source>
</evidence>
<protein>
    <submittedName>
        <fullName evidence="4">Metallo-beta-lactamase domain-containing protein 2</fullName>
    </submittedName>
</protein>
<gene>
    <name evidence="4" type="ORF">SEMRO_266_G103140.1</name>
</gene>
<dbReference type="SUPFAM" id="SSF56281">
    <property type="entry name" value="Metallo-hydrolase/oxidoreductase"/>
    <property type="match status" value="1"/>
</dbReference>
<comment type="caution">
    <text evidence="4">The sequence shown here is derived from an EMBL/GenBank/DDBJ whole genome shotgun (WGS) entry which is preliminary data.</text>
</comment>
<feature type="chain" id="PRO_5040458767" evidence="2">
    <location>
        <begin position="35"/>
        <end position="363"/>
    </location>
</feature>
<dbReference type="SMART" id="SM00849">
    <property type="entry name" value="Lactamase_B"/>
    <property type="match status" value="1"/>
</dbReference>
<reference evidence="4" key="1">
    <citation type="submission" date="2020-06" db="EMBL/GenBank/DDBJ databases">
        <authorList>
            <consortium name="Plant Systems Biology data submission"/>
        </authorList>
    </citation>
    <scope>NUCLEOTIDE SEQUENCE</scope>
    <source>
        <strain evidence="4">D6</strain>
    </source>
</reference>
<feature type="domain" description="Metallo-beta-lactamase" evidence="3">
    <location>
        <begin position="72"/>
        <end position="281"/>
    </location>
</feature>
<dbReference type="Pfam" id="PF00753">
    <property type="entry name" value="Lactamase_B"/>
    <property type="match status" value="1"/>
</dbReference>
<dbReference type="InterPro" id="IPR036866">
    <property type="entry name" value="RibonucZ/Hydroxyglut_hydro"/>
</dbReference>
<feature type="compositionally biased region" description="Low complexity" evidence="1">
    <location>
        <begin position="319"/>
        <end position="363"/>
    </location>
</feature>
<organism evidence="4 5">
    <name type="scientific">Seminavis robusta</name>
    <dbReference type="NCBI Taxonomy" id="568900"/>
    <lineage>
        <taxon>Eukaryota</taxon>
        <taxon>Sar</taxon>
        <taxon>Stramenopiles</taxon>
        <taxon>Ochrophyta</taxon>
        <taxon>Bacillariophyta</taxon>
        <taxon>Bacillariophyceae</taxon>
        <taxon>Bacillariophycidae</taxon>
        <taxon>Naviculales</taxon>
        <taxon>Naviculaceae</taxon>
        <taxon>Seminavis</taxon>
    </lineage>
</organism>
<feature type="region of interest" description="Disordered" evidence="1">
    <location>
        <begin position="315"/>
        <end position="363"/>
    </location>
</feature>
<feature type="signal peptide" evidence="2">
    <location>
        <begin position="1"/>
        <end position="34"/>
    </location>
</feature>
<evidence type="ECO:0000313" key="4">
    <source>
        <dbReference type="EMBL" id="CAB9506420.1"/>
    </source>
</evidence>
<dbReference type="PANTHER" id="PTHR42951">
    <property type="entry name" value="METALLO-BETA-LACTAMASE DOMAIN-CONTAINING"/>
    <property type="match status" value="1"/>
</dbReference>
<keyword evidence="5" id="KW-1185">Reference proteome</keyword>
<evidence type="ECO:0000256" key="1">
    <source>
        <dbReference type="SAM" id="MobiDB-lite"/>
    </source>
</evidence>
<accession>A0A9N8DTH9</accession>
<evidence type="ECO:0000259" key="3">
    <source>
        <dbReference type="SMART" id="SM00849"/>
    </source>
</evidence>
<evidence type="ECO:0000313" key="5">
    <source>
        <dbReference type="Proteomes" id="UP001153069"/>
    </source>
</evidence>